<proteinExistence type="predicted"/>
<accession>A0A554LKW4</accession>
<organism evidence="1 2">
    <name type="scientific">Candidatus Berkelbacteria bacterium Licking1014_7</name>
    <dbReference type="NCBI Taxonomy" id="2017147"/>
    <lineage>
        <taxon>Bacteria</taxon>
        <taxon>Candidatus Berkelbacteria</taxon>
    </lineage>
</organism>
<evidence type="ECO:0000313" key="1">
    <source>
        <dbReference type="EMBL" id="TSC93487.1"/>
    </source>
</evidence>
<evidence type="ECO:0000313" key="2">
    <source>
        <dbReference type="Proteomes" id="UP000315689"/>
    </source>
</evidence>
<dbReference type="EMBL" id="VMGK01000001">
    <property type="protein sequence ID" value="TSC93487.1"/>
    <property type="molecule type" value="Genomic_DNA"/>
</dbReference>
<gene>
    <name evidence="1" type="ORF">CEN89_24</name>
</gene>
<name>A0A554LKW4_9BACT</name>
<dbReference type="Proteomes" id="UP000315689">
    <property type="component" value="Unassembled WGS sequence"/>
</dbReference>
<comment type="caution">
    <text evidence="1">The sequence shown here is derived from an EMBL/GenBank/DDBJ whole genome shotgun (WGS) entry which is preliminary data.</text>
</comment>
<sequence>MRIRTHPTIREVDARLKKIEAVICALNLDDLEDLVDSRILSQKIKSSKRDFVGFEGLKDGLSGKN</sequence>
<protein>
    <submittedName>
        <fullName evidence="1">Uncharacterized protein</fullName>
    </submittedName>
</protein>
<dbReference type="AlphaFoldDB" id="A0A554LKW4"/>
<reference evidence="1 2" key="1">
    <citation type="submission" date="2017-07" db="EMBL/GenBank/DDBJ databases">
        <title>Mechanisms for carbon and nitrogen cycling indicate functional differentiation within the Candidate Phyla Radiation.</title>
        <authorList>
            <person name="Danczak R.E."/>
            <person name="Johnston M.D."/>
            <person name="Kenah C."/>
            <person name="Slattery M."/>
            <person name="Wrighton K.C."/>
            <person name="Wilkins M.J."/>
        </authorList>
    </citation>
    <scope>NUCLEOTIDE SEQUENCE [LARGE SCALE GENOMIC DNA]</scope>
    <source>
        <strain evidence="1">Licking1014_7</strain>
    </source>
</reference>